<gene>
    <name evidence="2" type="ORF">M3D15_05325</name>
</gene>
<keyword evidence="3" id="KW-1185">Reference proteome</keyword>
<dbReference type="RefSeq" id="WP_260104168.1">
    <property type="nucleotide sequence ID" value="NZ_JALXSQ010000015.1"/>
</dbReference>
<proteinExistence type="predicted"/>
<keyword evidence="1" id="KW-0812">Transmembrane</keyword>
<reference evidence="2 3" key="1">
    <citation type="submission" date="2022-04" db="EMBL/GenBank/DDBJ databases">
        <title>Human microbiome associated bacterial genomes.</title>
        <authorList>
            <person name="Sandstrom S."/>
            <person name="Salamzade R."/>
            <person name="Kalan L.R."/>
        </authorList>
    </citation>
    <scope>NUCLEOTIDE SEQUENCE [LARGE SCALE GENOMIC DNA]</scope>
    <source>
        <strain evidence="3">p3-SID1799</strain>
    </source>
</reference>
<evidence type="ECO:0000313" key="2">
    <source>
        <dbReference type="EMBL" id="MCT2042754.1"/>
    </source>
</evidence>
<keyword evidence="1" id="KW-1133">Transmembrane helix</keyword>
<dbReference type="Proteomes" id="UP001525379">
    <property type="component" value="Unassembled WGS sequence"/>
</dbReference>
<accession>A0ABT2HWQ5</accession>
<feature type="transmembrane region" description="Helical" evidence="1">
    <location>
        <begin position="45"/>
        <end position="67"/>
    </location>
</feature>
<evidence type="ECO:0000313" key="3">
    <source>
        <dbReference type="Proteomes" id="UP001525379"/>
    </source>
</evidence>
<evidence type="ECO:0000256" key="1">
    <source>
        <dbReference type="SAM" id="Phobius"/>
    </source>
</evidence>
<comment type="caution">
    <text evidence="2">The sequence shown here is derived from an EMBL/GenBank/DDBJ whole genome shotgun (WGS) entry which is preliminary data.</text>
</comment>
<organism evidence="2 3">
    <name type="scientific">Pseudoclavibacter albus</name>
    <dbReference type="NCBI Taxonomy" id="272241"/>
    <lineage>
        <taxon>Bacteria</taxon>
        <taxon>Bacillati</taxon>
        <taxon>Actinomycetota</taxon>
        <taxon>Actinomycetes</taxon>
        <taxon>Micrococcales</taxon>
        <taxon>Microbacteriaceae</taxon>
        <taxon>Pseudoclavibacter</taxon>
    </lineage>
</organism>
<feature type="transmembrane region" description="Helical" evidence="1">
    <location>
        <begin position="12"/>
        <end position="33"/>
    </location>
</feature>
<sequence length="205" mass="22269">MTSRCSSTIIDHAVAVFWGAAEASAFFVVPDVWLSRVVLRDPKRAYLACGSALAGALVGGILTRAWVQRVGAERSRAAMRSLPSISDEMITRVDDEVSEGGFRAAVAGPTKGVPYKLYVRAAALENIGLGPMLAWSVPGRLPRFLAVTALGQLLQAGTSRVIGRERTSRIQLPTHTLVWIAFYSWYFTHVGREPQLPSSGVDKER</sequence>
<dbReference type="EMBL" id="JALXSQ010000015">
    <property type="protein sequence ID" value="MCT2042754.1"/>
    <property type="molecule type" value="Genomic_DNA"/>
</dbReference>
<name>A0ABT2HWQ5_9MICO</name>
<keyword evidence="1" id="KW-0472">Membrane</keyword>
<protein>
    <recommendedName>
        <fullName evidence="4">DedA family protein</fullName>
    </recommendedName>
</protein>
<evidence type="ECO:0008006" key="4">
    <source>
        <dbReference type="Google" id="ProtNLM"/>
    </source>
</evidence>